<organism evidence="2 3">
    <name type="scientific">Aspergillus luchuensis (strain CBS 106.47)</name>
    <dbReference type="NCBI Taxonomy" id="1137211"/>
    <lineage>
        <taxon>Eukaryota</taxon>
        <taxon>Fungi</taxon>
        <taxon>Dikarya</taxon>
        <taxon>Ascomycota</taxon>
        <taxon>Pezizomycotina</taxon>
        <taxon>Eurotiomycetes</taxon>
        <taxon>Eurotiomycetidae</taxon>
        <taxon>Eurotiales</taxon>
        <taxon>Aspergillaceae</taxon>
        <taxon>Aspergillus</taxon>
        <taxon>Aspergillus subgen. Circumdati</taxon>
    </lineage>
</organism>
<name>A0A1M3TF33_ASPLC</name>
<dbReference type="AlphaFoldDB" id="A0A1M3TF33"/>
<proteinExistence type="predicted"/>
<sequence>MYREGRVSDWGGGDNTGRTSSSNNKQRRETLHLGGSADRFATQLGGRSGTHLLSRFPPLVTTYLLLLLLPHSHSVRSTPLLFSLGFYLVFGQWSRSY</sequence>
<protein>
    <submittedName>
        <fullName evidence="2">Uncharacterized protein</fullName>
    </submittedName>
</protein>
<evidence type="ECO:0000313" key="2">
    <source>
        <dbReference type="EMBL" id="OJZ85360.1"/>
    </source>
</evidence>
<accession>A0A1M3TF33</accession>
<gene>
    <name evidence="2" type="ORF">ASPFODRAFT_661908</name>
</gene>
<dbReference type="Proteomes" id="UP000184063">
    <property type="component" value="Unassembled WGS sequence"/>
</dbReference>
<evidence type="ECO:0000256" key="1">
    <source>
        <dbReference type="SAM" id="MobiDB-lite"/>
    </source>
</evidence>
<reference evidence="3" key="1">
    <citation type="journal article" date="2017" name="Genome Biol.">
        <title>Comparative genomics reveals high biological diversity and specific adaptations in the industrially and medically important fungal genus Aspergillus.</title>
        <authorList>
            <person name="de Vries R.P."/>
            <person name="Riley R."/>
            <person name="Wiebenga A."/>
            <person name="Aguilar-Osorio G."/>
            <person name="Amillis S."/>
            <person name="Uchima C.A."/>
            <person name="Anderluh G."/>
            <person name="Asadollahi M."/>
            <person name="Askin M."/>
            <person name="Barry K."/>
            <person name="Battaglia E."/>
            <person name="Bayram O."/>
            <person name="Benocci T."/>
            <person name="Braus-Stromeyer S.A."/>
            <person name="Caldana C."/>
            <person name="Canovas D."/>
            <person name="Cerqueira G.C."/>
            <person name="Chen F."/>
            <person name="Chen W."/>
            <person name="Choi C."/>
            <person name="Clum A."/>
            <person name="Dos Santos R.A."/>
            <person name="Damasio A.R."/>
            <person name="Diallinas G."/>
            <person name="Emri T."/>
            <person name="Fekete E."/>
            <person name="Flipphi M."/>
            <person name="Freyberg S."/>
            <person name="Gallo A."/>
            <person name="Gournas C."/>
            <person name="Habgood R."/>
            <person name="Hainaut M."/>
            <person name="Harispe M.L."/>
            <person name="Henrissat B."/>
            <person name="Hilden K.S."/>
            <person name="Hope R."/>
            <person name="Hossain A."/>
            <person name="Karabika E."/>
            <person name="Karaffa L."/>
            <person name="Karanyi Z."/>
            <person name="Krasevec N."/>
            <person name="Kuo A."/>
            <person name="Kusch H."/>
            <person name="LaButti K."/>
            <person name="Lagendijk E.L."/>
            <person name="Lapidus A."/>
            <person name="Levasseur A."/>
            <person name="Lindquist E."/>
            <person name="Lipzen A."/>
            <person name="Logrieco A.F."/>
            <person name="MacCabe A."/>
            <person name="Maekelae M.R."/>
            <person name="Malavazi I."/>
            <person name="Melin P."/>
            <person name="Meyer V."/>
            <person name="Mielnichuk N."/>
            <person name="Miskei M."/>
            <person name="Molnar A.P."/>
            <person name="Mule G."/>
            <person name="Ngan C.Y."/>
            <person name="Orejas M."/>
            <person name="Orosz E."/>
            <person name="Ouedraogo J.P."/>
            <person name="Overkamp K.M."/>
            <person name="Park H.-S."/>
            <person name="Perrone G."/>
            <person name="Piumi F."/>
            <person name="Punt P.J."/>
            <person name="Ram A.F."/>
            <person name="Ramon A."/>
            <person name="Rauscher S."/>
            <person name="Record E."/>
            <person name="Riano-Pachon D.M."/>
            <person name="Robert V."/>
            <person name="Roehrig J."/>
            <person name="Ruller R."/>
            <person name="Salamov A."/>
            <person name="Salih N.S."/>
            <person name="Samson R.A."/>
            <person name="Sandor E."/>
            <person name="Sanguinetti M."/>
            <person name="Schuetze T."/>
            <person name="Sepcic K."/>
            <person name="Shelest E."/>
            <person name="Sherlock G."/>
            <person name="Sophianopoulou V."/>
            <person name="Squina F.M."/>
            <person name="Sun H."/>
            <person name="Susca A."/>
            <person name="Todd R.B."/>
            <person name="Tsang A."/>
            <person name="Unkles S.E."/>
            <person name="van de Wiele N."/>
            <person name="van Rossen-Uffink D."/>
            <person name="Oliveira J.V."/>
            <person name="Vesth T.C."/>
            <person name="Visser J."/>
            <person name="Yu J.-H."/>
            <person name="Zhou M."/>
            <person name="Andersen M.R."/>
            <person name="Archer D.B."/>
            <person name="Baker S.E."/>
            <person name="Benoit I."/>
            <person name="Brakhage A.A."/>
            <person name="Braus G.H."/>
            <person name="Fischer R."/>
            <person name="Frisvad J.C."/>
            <person name="Goldman G.H."/>
            <person name="Houbraken J."/>
            <person name="Oakley B."/>
            <person name="Pocsi I."/>
            <person name="Scazzocchio C."/>
            <person name="Seiboth B."/>
            <person name="vanKuyk P.A."/>
            <person name="Wortman J."/>
            <person name="Dyer P.S."/>
            <person name="Grigoriev I.V."/>
        </authorList>
    </citation>
    <scope>NUCLEOTIDE SEQUENCE [LARGE SCALE GENOMIC DNA]</scope>
    <source>
        <strain evidence="3">CBS 106.47</strain>
    </source>
</reference>
<dbReference type="VEuPathDB" id="FungiDB:ASPFODRAFT_661908"/>
<feature type="region of interest" description="Disordered" evidence="1">
    <location>
        <begin position="1"/>
        <end position="35"/>
    </location>
</feature>
<dbReference type="EMBL" id="KV878243">
    <property type="protein sequence ID" value="OJZ85360.1"/>
    <property type="molecule type" value="Genomic_DNA"/>
</dbReference>
<evidence type="ECO:0000313" key="3">
    <source>
        <dbReference type="Proteomes" id="UP000184063"/>
    </source>
</evidence>